<dbReference type="Proteomes" id="UP000004121">
    <property type="component" value="Unassembled WGS sequence"/>
</dbReference>
<keyword evidence="1" id="KW-0472">Membrane</keyword>
<organism evidence="2 3">
    <name type="scientific">Oribacterium sinus F0268</name>
    <dbReference type="NCBI Taxonomy" id="585501"/>
    <lineage>
        <taxon>Bacteria</taxon>
        <taxon>Bacillati</taxon>
        <taxon>Bacillota</taxon>
        <taxon>Clostridia</taxon>
        <taxon>Lachnospirales</taxon>
        <taxon>Lachnospiraceae</taxon>
        <taxon>Oribacterium</taxon>
    </lineage>
</organism>
<dbReference type="STRING" id="585501.HMPREF6123_0849"/>
<gene>
    <name evidence="2" type="ORF">HMPREF6123_0849</name>
</gene>
<feature type="transmembrane region" description="Helical" evidence="1">
    <location>
        <begin position="18"/>
        <end position="36"/>
    </location>
</feature>
<dbReference type="EMBL" id="ACKX01000083">
    <property type="protein sequence ID" value="EEJ51869.1"/>
    <property type="molecule type" value="Genomic_DNA"/>
</dbReference>
<accession>C2KWI0</accession>
<sequence>MVTNILLKKKIFYLKKNLVIYNLKCLNTVYICMYLIGKINTFYFSYIC</sequence>
<keyword evidence="1" id="KW-0812">Transmembrane</keyword>
<evidence type="ECO:0000313" key="3">
    <source>
        <dbReference type="Proteomes" id="UP000004121"/>
    </source>
</evidence>
<evidence type="ECO:0000256" key="1">
    <source>
        <dbReference type="SAM" id="Phobius"/>
    </source>
</evidence>
<keyword evidence="3" id="KW-1185">Reference proteome</keyword>
<dbReference type="HOGENOM" id="CLU_3155600_0_0_9"/>
<reference evidence="2 3" key="1">
    <citation type="submission" date="2009-04" db="EMBL/GenBank/DDBJ databases">
        <authorList>
            <person name="Qin X."/>
            <person name="Bachman B."/>
            <person name="Battles P."/>
            <person name="Bell A."/>
            <person name="Bess C."/>
            <person name="Bickham C."/>
            <person name="Chaboub L."/>
            <person name="Chen D."/>
            <person name="Coyle M."/>
            <person name="Deiros D.R."/>
            <person name="Dinh H."/>
            <person name="Forbes L."/>
            <person name="Fowler G."/>
            <person name="Francisco L."/>
            <person name="Fu Q."/>
            <person name="Gubbala S."/>
            <person name="Hale W."/>
            <person name="Han Y."/>
            <person name="Hemphill L."/>
            <person name="Highlander S.K."/>
            <person name="Hirani K."/>
            <person name="Hogues M."/>
            <person name="Jackson L."/>
            <person name="Jakkamsetti A."/>
            <person name="Javaid M."/>
            <person name="Jiang H."/>
            <person name="Korchina V."/>
            <person name="Kovar C."/>
            <person name="Lara F."/>
            <person name="Lee S."/>
            <person name="Mata R."/>
            <person name="Mathew T."/>
            <person name="Moen C."/>
            <person name="Morales K."/>
            <person name="Munidasa M."/>
            <person name="Nazareth L."/>
            <person name="Ngo R."/>
            <person name="Nguyen L."/>
            <person name="Okwuonu G."/>
            <person name="Ongeri F."/>
            <person name="Patil S."/>
            <person name="Petrosino J."/>
            <person name="Pham C."/>
            <person name="Pham P."/>
            <person name="Pu L.-L."/>
            <person name="Puazo M."/>
            <person name="Raj R."/>
            <person name="Reid J."/>
            <person name="Rouhana J."/>
            <person name="Saada N."/>
            <person name="Shang Y."/>
            <person name="Simmons D."/>
            <person name="Thornton R."/>
            <person name="Warren J."/>
            <person name="Weissenberger G."/>
            <person name="Zhang J."/>
            <person name="Zhang L."/>
            <person name="Zhou C."/>
            <person name="Zhu D."/>
            <person name="Muzny D."/>
            <person name="Worley K."/>
            <person name="Gibbs R."/>
        </authorList>
    </citation>
    <scope>NUCLEOTIDE SEQUENCE [LARGE SCALE GENOMIC DNA]</scope>
    <source>
        <strain evidence="2 3">F0268</strain>
    </source>
</reference>
<proteinExistence type="predicted"/>
<name>C2KWI0_9FIRM</name>
<keyword evidence="1" id="KW-1133">Transmembrane helix</keyword>
<dbReference type="AlphaFoldDB" id="C2KWI0"/>
<evidence type="ECO:0000313" key="2">
    <source>
        <dbReference type="EMBL" id="EEJ51869.1"/>
    </source>
</evidence>
<comment type="caution">
    <text evidence="2">The sequence shown here is derived from an EMBL/GenBank/DDBJ whole genome shotgun (WGS) entry which is preliminary data.</text>
</comment>
<dbReference type="InParanoid" id="C2KWI0"/>
<protein>
    <submittedName>
        <fullName evidence="2">Uncharacterized protein</fullName>
    </submittedName>
</protein>